<evidence type="ECO:0000313" key="2">
    <source>
        <dbReference type="EMBL" id="HIR62387.1"/>
    </source>
</evidence>
<reference evidence="2" key="2">
    <citation type="journal article" date="2021" name="PeerJ">
        <title>Extensive microbial diversity within the chicken gut microbiome revealed by metagenomics and culture.</title>
        <authorList>
            <person name="Gilroy R."/>
            <person name="Ravi A."/>
            <person name="Getino M."/>
            <person name="Pursley I."/>
            <person name="Horton D.L."/>
            <person name="Alikhan N.F."/>
            <person name="Baker D."/>
            <person name="Gharbi K."/>
            <person name="Hall N."/>
            <person name="Watson M."/>
            <person name="Adriaenssens E.M."/>
            <person name="Foster-Nyarko E."/>
            <person name="Jarju S."/>
            <person name="Secka A."/>
            <person name="Antonio M."/>
            <person name="Oren A."/>
            <person name="Chaudhuri R.R."/>
            <person name="La Ragione R."/>
            <person name="Hildebrand F."/>
            <person name="Pallen M.J."/>
        </authorList>
    </citation>
    <scope>NUCLEOTIDE SEQUENCE</scope>
    <source>
        <strain evidence="2">ChiHjej13B12-12457</strain>
    </source>
</reference>
<evidence type="ECO:0000259" key="1">
    <source>
        <dbReference type="Pfam" id="PF14905"/>
    </source>
</evidence>
<accession>A0A9D1E0K3</accession>
<dbReference type="Proteomes" id="UP000886744">
    <property type="component" value="Unassembled WGS sequence"/>
</dbReference>
<protein>
    <submittedName>
        <fullName evidence="2">Outer membrane beta-barrel protein</fullName>
    </submittedName>
</protein>
<feature type="domain" description="Outer membrane protein beta-barrel" evidence="1">
    <location>
        <begin position="345"/>
        <end position="723"/>
    </location>
</feature>
<comment type="caution">
    <text evidence="2">The sequence shown here is derived from an EMBL/GenBank/DDBJ whole genome shotgun (WGS) entry which is preliminary data.</text>
</comment>
<dbReference type="InterPro" id="IPR041700">
    <property type="entry name" value="OMP_b-brl_3"/>
</dbReference>
<dbReference type="SUPFAM" id="SSF56935">
    <property type="entry name" value="Porins"/>
    <property type="match status" value="1"/>
</dbReference>
<dbReference type="SUPFAM" id="SSF49464">
    <property type="entry name" value="Carboxypeptidase regulatory domain-like"/>
    <property type="match status" value="1"/>
</dbReference>
<dbReference type="AlphaFoldDB" id="A0A9D1E0K3"/>
<reference evidence="2" key="1">
    <citation type="submission" date="2020-10" db="EMBL/GenBank/DDBJ databases">
        <authorList>
            <person name="Gilroy R."/>
        </authorList>
    </citation>
    <scope>NUCLEOTIDE SEQUENCE</scope>
    <source>
        <strain evidence="2">ChiHjej13B12-12457</strain>
    </source>
</reference>
<organism evidence="2 3">
    <name type="scientific">Candidatus Coprenecus avistercoris</name>
    <dbReference type="NCBI Taxonomy" id="2840730"/>
    <lineage>
        <taxon>Bacteria</taxon>
        <taxon>Pseudomonadati</taxon>
        <taxon>Bacteroidota</taxon>
        <taxon>Bacteroidia</taxon>
        <taxon>Bacteroidales</taxon>
        <taxon>Rikenellaceae</taxon>
        <taxon>Rikenellaceae incertae sedis</taxon>
        <taxon>Candidatus Coprenecus</taxon>
    </lineage>
</organism>
<dbReference type="EMBL" id="DVHI01000031">
    <property type="protein sequence ID" value="HIR62387.1"/>
    <property type="molecule type" value="Genomic_DNA"/>
</dbReference>
<dbReference type="InterPro" id="IPR008969">
    <property type="entry name" value="CarboxyPept-like_regulatory"/>
</dbReference>
<gene>
    <name evidence="2" type="ORF">IAC94_02535</name>
</gene>
<dbReference type="Pfam" id="PF14905">
    <property type="entry name" value="OMP_b-brl_3"/>
    <property type="match status" value="1"/>
</dbReference>
<proteinExistence type="predicted"/>
<name>A0A9D1E0K3_9BACT</name>
<evidence type="ECO:0000313" key="3">
    <source>
        <dbReference type="Proteomes" id="UP000886744"/>
    </source>
</evidence>
<sequence>MKDKQGQPVPAALVVLLSQEDSTVLNFTYADTSGLFSMDMRTVPDTPLIVEISSLGYEKVRLTVTPPSSNLVVTLEASSETLAQVVVTSDRGTVSKRPGKLVYSPPAETASAMDAFSMLGYAPLVTVSREAVTVLGNKRAEIWVDGRKPVMSQEAAMDILRNTPAEKIEKIEVITSPGASYKASSGAVINVVYKKEPGQGLDGSTSLRGTYYARKVSPETALGLNWAGRKLTVSGNLGFVNSGSRIDQTEQYSYFDTGQDIGYRSSLRSDLYMLHGNLNLSYDINSVNLIGASVALDGDWTDIRNEILTDYLSDGILTRSSLVSSITDNPEIKPGLGAEMYYNLKTDTYGSNLDISANYSSYYDNSRIRTEITSQSPRSWIQQTVSDFRALEAKAVYRHVFADGSSLSSGLEHTSTLLSNDFFRDDSTGWNNTFLYNEHISHAYISYDRQWNEVLWTTAGLRGEYTRISGEQQVTGEKVRQSYFNLFPSVSVMLNLGEGKHSLMLDYRMNIDRPFYTSLNPFEIWTTENTYSTGNPQLGAALAHELMFNYTFFYDYMLGIMWMNSGNAVFDYDEYVGNGIMKSSTGNFGIHNMLHMTADINKRLFNGIWEIRLNATAGYENLEAVLGETDMSYSTWYWMADLRNTVNLSRQHGLFMTLSYSYNSPMRSLTWEVPERHYLNLSISKQFEFGGTLSLEATDLLGTFGPQHFSTATYTYHRDWQTWSGLITLSWRQTFGRKYVRQAEDRSAGNLSKRIR</sequence>